<keyword evidence="4 6" id="KW-1133">Transmembrane helix</keyword>
<reference evidence="7 8" key="1">
    <citation type="submission" date="2016-08" db="EMBL/GenBank/DDBJ databases">
        <authorList>
            <person name="Seilhamer J.J."/>
        </authorList>
    </citation>
    <scope>NUCLEOTIDE SEQUENCE [LARGE SCALE GENOMIC DNA]</scope>
    <source>
        <strain evidence="7 8">PH27A</strain>
    </source>
</reference>
<dbReference type="Pfam" id="PF03899">
    <property type="entry name" value="ATP-synt_I"/>
    <property type="match status" value="1"/>
</dbReference>
<dbReference type="AlphaFoldDB" id="A0A1E2VDP6"/>
<evidence type="ECO:0000313" key="7">
    <source>
        <dbReference type="EMBL" id="ODC04785.1"/>
    </source>
</evidence>
<protein>
    <recommendedName>
        <fullName evidence="9">F0F1 ATP synthase subunit I</fullName>
    </recommendedName>
</protein>
<comment type="subcellular location">
    <subcellularLocation>
        <location evidence="1">Cell membrane</location>
        <topology evidence="1">Multi-pass membrane protein</topology>
    </subcellularLocation>
</comment>
<evidence type="ECO:0000313" key="8">
    <source>
        <dbReference type="Proteomes" id="UP000094291"/>
    </source>
</evidence>
<evidence type="ECO:0000256" key="3">
    <source>
        <dbReference type="ARBA" id="ARBA00022692"/>
    </source>
</evidence>
<keyword evidence="2" id="KW-1003">Cell membrane</keyword>
<dbReference type="InterPro" id="IPR005598">
    <property type="entry name" value="ATP_synth_I"/>
</dbReference>
<evidence type="ECO:0008006" key="9">
    <source>
        <dbReference type="Google" id="ProtNLM"/>
    </source>
</evidence>
<feature type="transmembrane region" description="Helical" evidence="6">
    <location>
        <begin position="100"/>
        <end position="120"/>
    </location>
</feature>
<keyword evidence="3 6" id="KW-0812">Transmembrane</keyword>
<keyword evidence="8" id="KW-1185">Reference proteome</keyword>
<feature type="transmembrane region" description="Helical" evidence="6">
    <location>
        <begin position="77"/>
        <end position="94"/>
    </location>
</feature>
<gene>
    <name evidence="7" type="ORF">BFW38_15865</name>
</gene>
<organism evidence="7 8">
    <name type="scientific">Terasakiispira papahanaumokuakeensis</name>
    <dbReference type="NCBI Taxonomy" id="197479"/>
    <lineage>
        <taxon>Bacteria</taxon>
        <taxon>Pseudomonadati</taxon>
        <taxon>Pseudomonadota</taxon>
        <taxon>Gammaproteobacteria</taxon>
        <taxon>Oceanospirillales</taxon>
        <taxon>Terasakiispira</taxon>
    </lineage>
</organism>
<evidence type="ECO:0000256" key="4">
    <source>
        <dbReference type="ARBA" id="ARBA00022989"/>
    </source>
</evidence>
<proteinExistence type="predicted"/>
<evidence type="ECO:0000256" key="6">
    <source>
        <dbReference type="SAM" id="Phobius"/>
    </source>
</evidence>
<dbReference type="GO" id="GO:0005886">
    <property type="term" value="C:plasma membrane"/>
    <property type="evidence" value="ECO:0007669"/>
    <property type="project" value="UniProtKB-SubCell"/>
</dbReference>
<sequence>MAQIPRPTVAPVIWAQIIVLLIVLTVTGIVDRVALPSALAGGLVALIPNMFFAWWMFRFRGARQAKRAVKAFYSAEAGKFGLTVVLFAASFVWVRPLNPIYLFVAYCVVLFVHWLSPWLLTRKRHP</sequence>
<feature type="transmembrane region" description="Helical" evidence="6">
    <location>
        <begin position="36"/>
        <end position="57"/>
    </location>
</feature>
<evidence type="ECO:0000256" key="5">
    <source>
        <dbReference type="ARBA" id="ARBA00023136"/>
    </source>
</evidence>
<dbReference type="Proteomes" id="UP000094291">
    <property type="component" value="Unassembled WGS sequence"/>
</dbReference>
<dbReference type="STRING" id="197479.BFW38_15865"/>
<dbReference type="RefSeq" id="WP_068999769.1">
    <property type="nucleotide sequence ID" value="NZ_MDTQ01000001.1"/>
</dbReference>
<evidence type="ECO:0000256" key="2">
    <source>
        <dbReference type="ARBA" id="ARBA00022475"/>
    </source>
</evidence>
<keyword evidence="5 6" id="KW-0472">Membrane</keyword>
<evidence type="ECO:0000256" key="1">
    <source>
        <dbReference type="ARBA" id="ARBA00004651"/>
    </source>
</evidence>
<name>A0A1E2VDP6_9GAMM</name>
<comment type="caution">
    <text evidence="7">The sequence shown here is derived from an EMBL/GenBank/DDBJ whole genome shotgun (WGS) entry which is preliminary data.</text>
</comment>
<feature type="transmembrane region" description="Helical" evidence="6">
    <location>
        <begin position="12"/>
        <end position="30"/>
    </location>
</feature>
<accession>A0A1E2VDP6</accession>
<dbReference type="EMBL" id="MDTQ01000001">
    <property type="protein sequence ID" value="ODC04785.1"/>
    <property type="molecule type" value="Genomic_DNA"/>
</dbReference>